<feature type="region of interest" description="Disordered" evidence="1">
    <location>
        <begin position="74"/>
        <end position="96"/>
    </location>
</feature>
<dbReference type="Gene3D" id="2.60.40.10">
    <property type="entry name" value="Immunoglobulins"/>
    <property type="match status" value="1"/>
</dbReference>
<accession>A0A1E7XXQ2</accession>
<evidence type="ECO:0008006" key="4">
    <source>
        <dbReference type="Google" id="ProtNLM"/>
    </source>
</evidence>
<evidence type="ECO:0000256" key="1">
    <source>
        <dbReference type="SAM" id="MobiDB-lite"/>
    </source>
</evidence>
<organism evidence="2 3">
    <name type="scientific">Bifidobacterium adolescentis</name>
    <dbReference type="NCBI Taxonomy" id="1680"/>
    <lineage>
        <taxon>Bacteria</taxon>
        <taxon>Bacillati</taxon>
        <taxon>Actinomycetota</taxon>
        <taxon>Actinomycetes</taxon>
        <taxon>Bifidobacteriales</taxon>
        <taxon>Bifidobacteriaceae</taxon>
        <taxon>Bifidobacterium</taxon>
    </lineage>
</organism>
<dbReference type="AlphaFoldDB" id="A0A1E7XXQ2"/>
<gene>
    <name evidence="2" type="ORF">BBK15_10075</name>
</gene>
<dbReference type="OrthoDB" id="5137684at2"/>
<dbReference type="RefSeq" id="WP_070123095.1">
    <property type="nucleotide sequence ID" value="NZ_MAXD01000017.1"/>
</dbReference>
<evidence type="ECO:0000313" key="2">
    <source>
        <dbReference type="EMBL" id="OFA33611.1"/>
    </source>
</evidence>
<evidence type="ECO:0000313" key="3">
    <source>
        <dbReference type="Proteomes" id="UP000175684"/>
    </source>
</evidence>
<dbReference type="InterPro" id="IPR013783">
    <property type="entry name" value="Ig-like_fold"/>
</dbReference>
<dbReference type="Proteomes" id="UP000175684">
    <property type="component" value="Unassembled WGS sequence"/>
</dbReference>
<proteinExistence type="predicted"/>
<comment type="caution">
    <text evidence="2">The sequence shown here is derived from an EMBL/GenBank/DDBJ whole genome shotgun (WGS) entry which is preliminary data.</text>
</comment>
<dbReference type="GO" id="GO:0005975">
    <property type="term" value="P:carbohydrate metabolic process"/>
    <property type="evidence" value="ECO:0007669"/>
    <property type="project" value="UniProtKB-ARBA"/>
</dbReference>
<name>A0A1E7XXQ2_BIFAD</name>
<sequence length="121" mass="13333">MNRADKILLWIKLVLSLVQLVAALALIGLLLEPQLADGIDRLETAIHGRQITLESTLTDRQGDPISGATITVIRDNGTPYRDDNGNPARDVTDRNGGFKIKTTVKGSYRVEIVSPRQNQKE</sequence>
<dbReference type="SUPFAM" id="SSF49478">
    <property type="entry name" value="Cna protein B-type domain"/>
    <property type="match status" value="1"/>
</dbReference>
<protein>
    <recommendedName>
        <fullName evidence="4">Carboxypeptidase regulatory-like domain-containing protein</fullName>
    </recommendedName>
</protein>
<reference evidence="2 3" key="1">
    <citation type="submission" date="2016-07" db="EMBL/GenBank/DDBJ databases">
        <title>Draft Genome Sequence of Bifidobacterium adolescentis strain Km 4.</title>
        <authorList>
            <person name="Danilenko V.N."/>
        </authorList>
    </citation>
    <scope>NUCLEOTIDE SEQUENCE [LARGE SCALE GENOMIC DNA]</scope>
    <source>
        <strain evidence="2 3">Km 4</strain>
    </source>
</reference>
<dbReference type="EMBL" id="MAXD01000017">
    <property type="protein sequence ID" value="OFA33611.1"/>
    <property type="molecule type" value="Genomic_DNA"/>
</dbReference>